<reference evidence="3" key="2">
    <citation type="submission" date="2019-12" db="EMBL/GenBank/DDBJ databases">
        <authorList>
            <person name="Studholme D.J."/>
            <person name="Sarris P."/>
        </authorList>
    </citation>
    <scope>NUCLEOTIDE SEQUENCE</scope>
    <source>
        <strain evidence="3">PFS-1207/04</strain>
        <tissue evidence="3">Leaf</tissue>
    </source>
</reference>
<reference evidence="2" key="1">
    <citation type="submission" date="2019-12" db="EMBL/GenBank/DDBJ databases">
        <title>Genome sequencing and annotation of Brassica cretica.</title>
        <authorList>
            <person name="Studholme D.J."/>
            <person name="Sarris P.F."/>
        </authorList>
    </citation>
    <scope>NUCLEOTIDE SEQUENCE</scope>
    <source>
        <strain evidence="2">PFS-102/07</strain>
        <tissue evidence="2">Leaf</tissue>
    </source>
</reference>
<evidence type="ECO:0000313" key="3">
    <source>
        <dbReference type="EMBL" id="KAF3607838.1"/>
    </source>
</evidence>
<gene>
    <name evidence="3" type="ORF">DY000_02047980</name>
    <name evidence="2" type="ORF">F2Q70_00021638</name>
</gene>
<accession>A0A8S9GY14</accession>
<protein>
    <submittedName>
        <fullName evidence="2">Uncharacterized protein</fullName>
    </submittedName>
</protein>
<keyword evidence="4" id="KW-1185">Reference proteome</keyword>
<reference evidence="3 4" key="3">
    <citation type="journal article" date="2020" name="BMC Genomics">
        <title>Intraspecific diversification of the crop wild relative Brassica cretica Lam. using demographic model selection.</title>
        <authorList>
            <person name="Kioukis A."/>
            <person name="Michalopoulou V.A."/>
            <person name="Briers L."/>
            <person name="Pirintsos S."/>
            <person name="Studholme D.J."/>
            <person name="Pavlidis P."/>
            <person name="Sarris P.F."/>
        </authorList>
    </citation>
    <scope>NUCLEOTIDE SEQUENCE [LARGE SCALE GENOMIC DNA]</scope>
    <source>
        <strain evidence="4">cv. PFS-1207/04</strain>
        <strain evidence="3">PFS-1207/04</strain>
    </source>
</reference>
<sequence length="171" mass="18494">MIPPELLSEQSTKVNESLEGSTFRPRWSYIILGRMLTDAVVSHSACGNSIPFTVHGIANFSGSLFFFSVILFFIFSLASQNILLMSSSVSLVSLKNIHNMWGSSHRNPISFASSECVLVASGGLSEGLGCGLTALRRATSIFGICIRAGRMWVSFCELLVSQGPHDITRCG</sequence>
<keyword evidence="1" id="KW-0812">Transmembrane</keyword>
<comment type="caution">
    <text evidence="2">The sequence shown here is derived from an EMBL/GenBank/DDBJ whole genome shotgun (WGS) entry which is preliminary data.</text>
</comment>
<evidence type="ECO:0000313" key="4">
    <source>
        <dbReference type="Proteomes" id="UP000266723"/>
    </source>
</evidence>
<dbReference type="EMBL" id="QGKY02001925">
    <property type="protein sequence ID" value="KAF2549068.1"/>
    <property type="molecule type" value="Genomic_DNA"/>
</dbReference>
<dbReference type="EMBL" id="QGKV02000297">
    <property type="protein sequence ID" value="KAF3607838.1"/>
    <property type="molecule type" value="Genomic_DNA"/>
</dbReference>
<proteinExistence type="predicted"/>
<dbReference type="Proteomes" id="UP000266723">
    <property type="component" value="Unassembled WGS sequence"/>
</dbReference>
<evidence type="ECO:0000313" key="2">
    <source>
        <dbReference type="EMBL" id="KAF2549068.1"/>
    </source>
</evidence>
<keyword evidence="1" id="KW-0472">Membrane</keyword>
<name>A0A8S9GY14_BRACR</name>
<feature type="transmembrane region" description="Helical" evidence="1">
    <location>
        <begin position="57"/>
        <end position="78"/>
    </location>
</feature>
<dbReference type="AlphaFoldDB" id="A0A8S9GY14"/>
<keyword evidence="1" id="KW-1133">Transmembrane helix</keyword>
<evidence type="ECO:0000256" key="1">
    <source>
        <dbReference type="SAM" id="Phobius"/>
    </source>
</evidence>
<organism evidence="2">
    <name type="scientific">Brassica cretica</name>
    <name type="common">Mustard</name>
    <dbReference type="NCBI Taxonomy" id="69181"/>
    <lineage>
        <taxon>Eukaryota</taxon>
        <taxon>Viridiplantae</taxon>
        <taxon>Streptophyta</taxon>
        <taxon>Embryophyta</taxon>
        <taxon>Tracheophyta</taxon>
        <taxon>Spermatophyta</taxon>
        <taxon>Magnoliopsida</taxon>
        <taxon>eudicotyledons</taxon>
        <taxon>Gunneridae</taxon>
        <taxon>Pentapetalae</taxon>
        <taxon>rosids</taxon>
        <taxon>malvids</taxon>
        <taxon>Brassicales</taxon>
        <taxon>Brassicaceae</taxon>
        <taxon>Brassiceae</taxon>
        <taxon>Brassica</taxon>
    </lineage>
</organism>